<dbReference type="Proteomes" id="UP000275012">
    <property type="component" value="Unassembled WGS sequence"/>
</dbReference>
<evidence type="ECO:0000256" key="6">
    <source>
        <dbReference type="ARBA" id="ARBA00022741"/>
    </source>
</evidence>
<evidence type="ECO:0000256" key="11">
    <source>
        <dbReference type="HAMAP-Rule" id="MF_00109"/>
    </source>
</evidence>
<evidence type="ECO:0000313" key="13">
    <source>
        <dbReference type="Proteomes" id="UP000275012"/>
    </source>
</evidence>
<evidence type="ECO:0000256" key="7">
    <source>
        <dbReference type="ARBA" id="ARBA00022777"/>
    </source>
</evidence>
<dbReference type="GO" id="GO:0009423">
    <property type="term" value="P:chorismate biosynthetic process"/>
    <property type="evidence" value="ECO:0007669"/>
    <property type="project" value="UniProtKB-UniRule"/>
</dbReference>
<keyword evidence="5 11" id="KW-0808">Transferase</keyword>
<dbReference type="SUPFAM" id="SSF52540">
    <property type="entry name" value="P-loop containing nucleoside triphosphate hydrolases"/>
    <property type="match status" value="1"/>
</dbReference>
<dbReference type="HAMAP" id="MF_00109">
    <property type="entry name" value="Shikimate_kinase"/>
    <property type="match status" value="1"/>
</dbReference>
<feature type="binding site" evidence="11">
    <location>
        <position position="24"/>
    </location>
    <ligand>
        <name>substrate</name>
    </ligand>
</feature>
<dbReference type="EC" id="2.7.1.71" evidence="3 11"/>
<comment type="similarity">
    <text evidence="2 11">Belongs to the shikimate kinase family.</text>
</comment>
<dbReference type="InterPro" id="IPR023000">
    <property type="entry name" value="Shikimate_kinase_CS"/>
</dbReference>
<evidence type="ECO:0000256" key="5">
    <source>
        <dbReference type="ARBA" id="ARBA00022679"/>
    </source>
</evidence>
<dbReference type="GO" id="GO:0004765">
    <property type="term" value="F:shikimate kinase activity"/>
    <property type="evidence" value="ECO:0007669"/>
    <property type="project" value="UniProtKB-UniRule"/>
</dbReference>
<dbReference type="PRINTS" id="PR01100">
    <property type="entry name" value="SHIKIMTKNASE"/>
</dbReference>
<comment type="catalytic activity">
    <reaction evidence="10 11">
        <text>shikimate + ATP = 3-phosphoshikimate + ADP + H(+)</text>
        <dbReference type="Rhea" id="RHEA:13121"/>
        <dbReference type="ChEBI" id="CHEBI:15378"/>
        <dbReference type="ChEBI" id="CHEBI:30616"/>
        <dbReference type="ChEBI" id="CHEBI:36208"/>
        <dbReference type="ChEBI" id="CHEBI:145989"/>
        <dbReference type="ChEBI" id="CHEBI:456216"/>
        <dbReference type="EC" id="2.7.1.71"/>
    </reaction>
</comment>
<evidence type="ECO:0000256" key="8">
    <source>
        <dbReference type="ARBA" id="ARBA00022840"/>
    </source>
</evidence>
<dbReference type="PANTHER" id="PTHR21087">
    <property type="entry name" value="SHIKIMATE KINASE"/>
    <property type="match status" value="1"/>
</dbReference>
<keyword evidence="7 11" id="KW-0418">Kinase</keyword>
<keyword evidence="11" id="KW-0460">Magnesium</keyword>
<dbReference type="PANTHER" id="PTHR21087:SF16">
    <property type="entry name" value="SHIKIMATE KINASE 1, CHLOROPLASTIC"/>
    <property type="match status" value="1"/>
</dbReference>
<evidence type="ECO:0000256" key="9">
    <source>
        <dbReference type="ARBA" id="ARBA00023141"/>
    </source>
</evidence>
<evidence type="ECO:0000256" key="10">
    <source>
        <dbReference type="ARBA" id="ARBA00048567"/>
    </source>
</evidence>
<comment type="function">
    <text evidence="11">Catalyzes the specific phosphorylation of the 3-hydroxyl group of shikimic acid using ATP as a cosubstrate.</text>
</comment>
<comment type="subunit">
    <text evidence="11">Monomer.</text>
</comment>
<feature type="binding site" evidence="11">
    <location>
        <position position="144"/>
    </location>
    <ligand>
        <name>ATP</name>
        <dbReference type="ChEBI" id="CHEBI:30616"/>
    </ligand>
</feature>
<protein>
    <recommendedName>
        <fullName evidence="3 11">Shikimate kinase</fullName>
        <shortName evidence="11">SK</shortName>
        <ecNumber evidence="3 11">2.7.1.71</ecNumber>
    </recommendedName>
</protein>
<reference evidence="12 13" key="1">
    <citation type="submission" date="2018-10" db="EMBL/GenBank/DDBJ databases">
        <title>Proposal of Lysobacter pythonis sp. nov. isolated from royal pythons (Python regius).</title>
        <authorList>
            <person name="Hans-Juergen B."/>
            <person name="Huptas C."/>
            <person name="Sandra B."/>
            <person name="Igor L."/>
            <person name="Joachim S."/>
            <person name="Siegfried S."/>
            <person name="Mareike W."/>
            <person name="Peter K."/>
        </authorList>
    </citation>
    <scope>NUCLEOTIDE SEQUENCE [LARGE SCALE GENOMIC DNA]</scope>
    <source>
        <strain evidence="12 13">4284/11</strain>
    </source>
</reference>
<dbReference type="InterPro" id="IPR031322">
    <property type="entry name" value="Shikimate/glucono_kinase"/>
</dbReference>
<feature type="binding site" evidence="11">
    <location>
        <begin position="2"/>
        <end position="7"/>
    </location>
    <ligand>
        <name>ATP</name>
        <dbReference type="ChEBI" id="CHEBI:30616"/>
    </ligand>
</feature>
<comment type="cofactor">
    <cofactor evidence="11">
        <name>Mg(2+)</name>
        <dbReference type="ChEBI" id="CHEBI:18420"/>
    </cofactor>
    <text evidence="11">Binds 1 Mg(2+) ion per subunit.</text>
</comment>
<evidence type="ECO:0000313" key="12">
    <source>
        <dbReference type="EMBL" id="RMH88639.1"/>
    </source>
</evidence>
<dbReference type="AlphaFoldDB" id="A0A3M2HMR4"/>
<evidence type="ECO:0000256" key="2">
    <source>
        <dbReference type="ARBA" id="ARBA00006997"/>
    </source>
</evidence>
<keyword evidence="6 11" id="KW-0547">Nucleotide-binding</keyword>
<feature type="binding site" evidence="11">
    <location>
        <position position="70"/>
    </location>
    <ligand>
        <name>substrate</name>
    </ligand>
</feature>
<dbReference type="GO" id="GO:0005829">
    <property type="term" value="C:cytosol"/>
    <property type="evidence" value="ECO:0007669"/>
    <property type="project" value="TreeGrafter"/>
</dbReference>
<keyword evidence="9 11" id="KW-0057">Aromatic amino acid biosynthesis</keyword>
<evidence type="ECO:0000256" key="3">
    <source>
        <dbReference type="ARBA" id="ARBA00012154"/>
    </source>
</evidence>
<organism evidence="12 13">
    <name type="scientific">Solilutibacter pythonis</name>
    <dbReference type="NCBI Taxonomy" id="2483112"/>
    <lineage>
        <taxon>Bacteria</taxon>
        <taxon>Pseudomonadati</taxon>
        <taxon>Pseudomonadota</taxon>
        <taxon>Gammaproteobacteria</taxon>
        <taxon>Lysobacterales</taxon>
        <taxon>Lysobacteraceae</taxon>
        <taxon>Solilutibacter</taxon>
    </lineage>
</organism>
<dbReference type="CDD" id="cd00464">
    <property type="entry name" value="SK"/>
    <property type="match status" value="1"/>
</dbReference>
<comment type="pathway">
    <text evidence="1 11">Metabolic intermediate biosynthesis; chorismate biosynthesis; chorismate from D-erythrose 4-phosphate and phosphoenolpyruvate: step 5/7.</text>
</comment>
<dbReference type="Pfam" id="PF01202">
    <property type="entry name" value="SKI"/>
    <property type="match status" value="1"/>
</dbReference>
<dbReference type="UniPathway" id="UPA00053">
    <property type="reaction ID" value="UER00088"/>
</dbReference>
<dbReference type="GO" id="GO:0005524">
    <property type="term" value="F:ATP binding"/>
    <property type="evidence" value="ECO:0007669"/>
    <property type="project" value="UniProtKB-UniRule"/>
</dbReference>
<feature type="binding site" evidence="11">
    <location>
        <position position="127"/>
    </location>
    <ligand>
        <name>substrate</name>
    </ligand>
</feature>
<feature type="binding site" evidence="11">
    <location>
        <position position="6"/>
    </location>
    <ligand>
        <name>Mg(2+)</name>
        <dbReference type="ChEBI" id="CHEBI:18420"/>
    </ligand>
</feature>
<dbReference type="GO" id="GO:0009073">
    <property type="term" value="P:aromatic amino acid family biosynthetic process"/>
    <property type="evidence" value="ECO:0007669"/>
    <property type="project" value="UniProtKB-KW"/>
</dbReference>
<feature type="binding site" evidence="11">
    <location>
        <position position="48"/>
    </location>
    <ligand>
        <name>substrate</name>
    </ligand>
</feature>
<sequence length="166" mass="17917">MGAGKTSIGRRLAEMLGLAFIDTDRMLETRTGASVSDIFTCEGEAGFRKRESAMLAELLAGHGQLIATGGGAVLAEANRAQLAAHGFVVHLGVSVEEQLGRLARDRTRPLLQRPDREQVLRDLASARASLYAEVADLTFDTDGQTPETACRMLLPLLRRQWLGEAA</sequence>
<keyword evidence="11" id="KW-0963">Cytoplasm</keyword>
<gene>
    <name evidence="11" type="primary">aroK</name>
    <name evidence="12" type="ORF">EBB59_11705</name>
</gene>
<keyword evidence="13" id="KW-1185">Reference proteome</keyword>
<name>A0A3M2HMR4_9GAMM</name>
<evidence type="ECO:0000256" key="1">
    <source>
        <dbReference type="ARBA" id="ARBA00004842"/>
    </source>
</evidence>
<comment type="subcellular location">
    <subcellularLocation>
        <location evidence="11">Cytoplasm</location>
    </subcellularLocation>
</comment>
<evidence type="ECO:0000256" key="4">
    <source>
        <dbReference type="ARBA" id="ARBA00022605"/>
    </source>
</evidence>
<dbReference type="GO" id="GO:0008652">
    <property type="term" value="P:amino acid biosynthetic process"/>
    <property type="evidence" value="ECO:0007669"/>
    <property type="project" value="UniProtKB-KW"/>
</dbReference>
<proteinExistence type="inferred from homology"/>
<keyword evidence="11" id="KW-0479">Metal-binding</keyword>
<dbReference type="InterPro" id="IPR027417">
    <property type="entry name" value="P-loop_NTPase"/>
</dbReference>
<comment type="caution">
    <text evidence="12">The sequence shown here is derived from an EMBL/GenBank/DDBJ whole genome shotgun (WGS) entry which is preliminary data.</text>
</comment>
<feature type="binding site" evidence="11">
    <location>
        <position position="108"/>
    </location>
    <ligand>
        <name>ATP</name>
        <dbReference type="ChEBI" id="CHEBI:30616"/>
    </ligand>
</feature>
<dbReference type="InterPro" id="IPR000623">
    <property type="entry name" value="Shikimate_kinase/TSH1"/>
</dbReference>
<dbReference type="OrthoDB" id="9800332at2"/>
<accession>A0A3M2HMR4</accession>
<dbReference type="PROSITE" id="PS01128">
    <property type="entry name" value="SHIKIMATE_KINASE"/>
    <property type="match status" value="1"/>
</dbReference>
<keyword evidence="4 11" id="KW-0028">Amino-acid biosynthesis</keyword>
<dbReference type="Gene3D" id="3.40.50.300">
    <property type="entry name" value="P-loop containing nucleotide triphosphate hydrolases"/>
    <property type="match status" value="1"/>
</dbReference>
<dbReference type="EMBL" id="RFLY01000019">
    <property type="protein sequence ID" value="RMH88639.1"/>
    <property type="molecule type" value="Genomic_DNA"/>
</dbReference>
<keyword evidence="8 11" id="KW-0067">ATP-binding</keyword>
<dbReference type="GO" id="GO:0000287">
    <property type="term" value="F:magnesium ion binding"/>
    <property type="evidence" value="ECO:0007669"/>
    <property type="project" value="UniProtKB-UniRule"/>
</dbReference>